<evidence type="ECO:0000256" key="4">
    <source>
        <dbReference type="ARBA" id="ARBA00022692"/>
    </source>
</evidence>
<keyword evidence="6 8" id="KW-0472">Membrane</keyword>
<proteinExistence type="inferred from homology"/>
<keyword evidence="4 7" id="KW-0812">Transmembrane</keyword>
<dbReference type="OrthoDB" id="21828at2"/>
<dbReference type="Gene3D" id="1.10.3730.20">
    <property type="match status" value="1"/>
</dbReference>
<accession>A0A2R7YUS6</accession>
<dbReference type="Proteomes" id="UP000244867">
    <property type="component" value="Unassembled WGS sequence"/>
</dbReference>
<evidence type="ECO:0000256" key="8">
    <source>
        <dbReference type="SAM" id="Phobius"/>
    </source>
</evidence>
<evidence type="ECO:0000256" key="7">
    <source>
        <dbReference type="RuleBase" id="RU003942"/>
    </source>
</evidence>
<sequence>MYAAFGILMAAIAAEVAASAALPRAQGFRDPLWTAFVIGGYAVSIWLLAVVVRQMPVSTAYAIWAGLGTAAVAVIGALWLGESLNAVKVAALTMIIAGVVVLNLQGAH</sequence>
<dbReference type="InterPro" id="IPR037185">
    <property type="entry name" value="EmrE-like"/>
</dbReference>
<gene>
    <name evidence="9" type="ORF">C7S10_16385</name>
</gene>
<feature type="transmembrane region" description="Helical" evidence="8">
    <location>
        <begin position="86"/>
        <end position="104"/>
    </location>
</feature>
<comment type="subcellular location">
    <subcellularLocation>
        <location evidence="1 7">Cell membrane</location>
        <topology evidence="1 7">Multi-pass membrane protein</topology>
    </subcellularLocation>
</comment>
<evidence type="ECO:0000313" key="9">
    <source>
        <dbReference type="EMBL" id="PUA80118.1"/>
    </source>
</evidence>
<evidence type="ECO:0000313" key="10">
    <source>
        <dbReference type="Proteomes" id="UP000244867"/>
    </source>
</evidence>
<keyword evidence="2" id="KW-0813">Transport</keyword>
<dbReference type="AlphaFoldDB" id="A0A2R7YUS6"/>
<protein>
    <submittedName>
        <fullName evidence="9">Ligand-binding protein SH3</fullName>
    </submittedName>
</protein>
<dbReference type="PANTHER" id="PTHR30561">
    <property type="entry name" value="SMR FAMILY PROTON-DEPENDENT DRUG EFFLUX TRANSPORTER SUGE"/>
    <property type="match status" value="1"/>
</dbReference>
<dbReference type="SUPFAM" id="SSF103481">
    <property type="entry name" value="Multidrug resistance efflux transporter EmrE"/>
    <property type="match status" value="1"/>
</dbReference>
<evidence type="ECO:0000256" key="6">
    <source>
        <dbReference type="ARBA" id="ARBA00023136"/>
    </source>
</evidence>
<keyword evidence="3" id="KW-1003">Cell membrane</keyword>
<keyword evidence="10" id="KW-1185">Reference proteome</keyword>
<evidence type="ECO:0000256" key="3">
    <source>
        <dbReference type="ARBA" id="ARBA00022475"/>
    </source>
</evidence>
<dbReference type="InterPro" id="IPR000390">
    <property type="entry name" value="Small_drug/metabolite_transptr"/>
</dbReference>
<name>A0A2R7YUS6_9ACTN</name>
<evidence type="ECO:0000256" key="1">
    <source>
        <dbReference type="ARBA" id="ARBA00004651"/>
    </source>
</evidence>
<organism evidence="9 10">
    <name type="scientific">Nocardioides currus</name>
    <dbReference type="NCBI Taxonomy" id="2133958"/>
    <lineage>
        <taxon>Bacteria</taxon>
        <taxon>Bacillati</taxon>
        <taxon>Actinomycetota</taxon>
        <taxon>Actinomycetes</taxon>
        <taxon>Propionibacteriales</taxon>
        <taxon>Nocardioidaceae</taxon>
        <taxon>Nocardioides</taxon>
    </lineage>
</organism>
<dbReference type="GO" id="GO:0022857">
    <property type="term" value="F:transmembrane transporter activity"/>
    <property type="evidence" value="ECO:0007669"/>
    <property type="project" value="InterPro"/>
</dbReference>
<keyword evidence="5 8" id="KW-1133">Transmembrane helix</keyword>
<evidence type="ECO:0000256" key="2">
    <source>
        <dbReference type="ARBA" id="ARBA00022448"/>
    </source>
</evidence>
<comment type="similarity">
    <text evidence="7">Belongs to the drug/metabolite transporter (DMT) superfamily. Small multidrug resistance (SMR) (TC 2.A.7.1) family.</text>
</comment>
<feature type="transmembrane region" description="Helical" evidence="8">
    <location>
        <begin position="59"/>
        <end position="80"/>
    </location>
</feature>
<evidence type="ECO:0000256" key="5">
    <source>
        <dbReference type="ARBA" id="ARBA00022989"/>
    </source>
</evidence>
<dbReference type="PANTHER" id="PTHR30561:SF1">
    <property type="entry name" value="MULTIDRUG TRANSPORTER EMRE"/>
    <property type="match status" value="1"/>
</dbReference>
<reference evidence="9 10" key="1">
    <citation type="submission" date="2018-03" db="EMBL/GenBank/DDBJ databases">
        <authorList>
            <person name="Keele B.F."/>
        </authorList>
    </citation>
    <scope>NUCLEOTIDE SEQUENCE [LARGE SCALE GENOMIC DNA]</scope>
    <source>
        <strain evidence="9 10">IB-3</strain>
    </source>
</reference>
<dbReference type="RefSeq" id="WP_108345508.1">
    <property type="nucleotide sequence ID" value="NZ_PYXZ01000007.1"/>
</dbReference>
<dbReference type="EMBL" id="PYXZ01000007">
    <property type="protein sequence ID" value="PUA80118.1"/>
    <property type="molecule type" value="Genomic_DNA"/>
</dbReference>
<dbReference type="GO" id="GO:0005886">
    <property type="term" value="C:plasma membrane"/>
    <property type="evidence" value="ECO:0007669"/>
    <property type="project" value="UniProtKB-SubCell"/>
</dbReference>
<feature type="transmembrane region" description="Helical" evidence="8">
    <location>
        <begin position="31"/>
        <end position="52"/>
    </location>
</feature>
<dbReference type="InterPro" id="IPR045324">
    <property type="entry name" value="Small_multidrug_res"/>
</dbReference>
<comment type="caution">
    <text evidence="9">The sequence shown here is derived from an EMBL/GenBank/DDBJ whole genome shotgun (WGS) entry which is preliminary data.</text>
</comment>
<dbReference type="Pfam" id="PF00893">
    <property type="entry name" value="Multi_Drug_Res"/>
    <property type="match status" value="1"/>
</dbReference>